<protein>
    <recommendedName>
        <fullName evidence="1">Nucleotide-diphospho-sugar transferase domain-containing protein</fullName>
    </recommendedName>
</protein>
<evidence type="ECO:0000313" key="2">
    <source>
        <dbReference type="EMBL" id="CAF1056498.1"/>
    </source>
</evidence>
<evidence type="ECO:0000313" key="4">
    <source>
        <dbReference type="Proteomes" id="UP000682733"/>
    </source>
</evidence>
<reference evidence="3" key="1">
    <citation type="submission" date="2021-02" db="EMBL/GenBank/DDBJ databases">
        <authorList>
            <person name="Nowell W R."/>
        </authorList>
    </citation>
    <scope>NUCLEOTIDE SEQUENCE</scope>
</reference>
<dbReference type="EMBL" id="CAJNOK010008181">
    <property type="protein sequence ID" value="CAF1056498.1"/>
    <property type="molecule type" value="Genomic_DNA"/>
</dbReference>
<dbReference type="InterPro" id="IPR005069">
    <property type="entry name" value="Nucl-diP-sugar_transferase"/>
</dbReference>
<gene>
    <name evidence="2" type="ORF">OVA965_LOCUS17199</name>
    <name evidence="3" type="ORF">TMI583_LOCUS17209</name>
</gene>
<proteinExistence type="predicted"/>
<sequence>MSKSQVQRYRNNSPEYLFESDFKYKDNLLPIECRRRVYAFQQHQHMYSTNICAAHRARLNTLVYHLNLLHNNKVENSNDALLFASPYLYNDSTYDYLISNSTIFYKRLHYISNGHPEVLIFIIISDEFRLIGLNWLLNIKYYLPSLFIRLFIGCHDKSSLELVEKFNLKYHLSIPYYLMNFNDDLPPITLSPHFINGKIVGKQNNKRHQLMMFISVIERLQLLRNGFTFIYSDTDILLFRSPLNLYPFSILTKNVPILFLSDWENITLLRYNSGFLFLRPLYLPIIELWTSGLDVNKATFNQPPLQNLLNNDKINISNDIEKLIRYQYNRIKAKHREDNANRKRMKSKTLIEYLNAINILKVPSSYVAPFPFHYPIPNLGNKVYKQKNFGWLESKSPQYSVDYPRLICDNKTIHYYLKLTRQETIAQILTLDGKTTKEFVGTYWYRNKLPLPNVHWLYHYTNEPGHIWKMNKIKLDKFWKFDVDIVKHY</sequence>
<organism evidence="3 4">
    <name type="scientific">Didymodactylos carnosus</name>
    <dbReference type="NCBI Taxonomy" id="1234261"/>
    <lineage>
        <taxon>Eukaryota</taxon>
        <taxon>Metazoa</taxon>
        <taxon>Spiralia</taxon>
        <taxon>Gnathifera</taxon>
        <taxon>Rotifera</taxon>
        <taxon>Eurotatoria</taxon>
        <taxon>Bdelloidea</taxon>
        <taxon>Philodinida</taxon>
        <taxon>Philodinidae</taxon>
        <taxon>Didymodactylos</taxon>
    </lineage>
</organism>
<dbReference type="Pfam" id="PF03407">
    <property type="entry name" value="Nucleotid_trans"/>
    <property type="match status" value="1"/>
</dbReference>
<dbReference type="Proteomes" id="UP000677228">
    <property type="component" value="Unassembled WGS sequence"/>
</dbReference>
<accession>A0A8S2JTY4</accession>
<feature type="domain" description="Nucleotide-diphospho-sugar transferase" evidence="1">
    <location>
        <begin position="211"/>
        <end position="280"/>
    </location>
</feature>
<comment type="caution">
    <text evidence="3">The sequence shown here is derived from an EMBL/GenBank/DDBJ whole genome shotgun (WGS) entry which is preliminary data.</text>
</comment>
<dbReference type="EMBL" id="CAJOBA010008195">
    <property type="protein sequence ID" value="CAF3822627.1"/>
    <property type="molecule type" value="Genomic_DNA"/>
</dbReference>
<evidence type="ECO:0000313" key="3">
    <source>
        <dbReference type="EMBL" id="CAF3822627.1"/>
    </source>
</evidence>
<dbReference type="AlphaFoldDB" id="A0A8S2JTY4"/>
<name>A0A8S2JTY4_9BILA</name>
<evidence type="ECO:0000259" key="1">
    <source>
        <dbReference type="Pfam" id="PF03407"/>
    </source>
</evidence>
<dbReference type="Proteomes" id="UP000682733">
    <property type="component" value="Unassembled WGS sequence"/>
</dbReference>